<sequence>MTYTSTPATHHATGLAGRALNAAHAHRATDPGGFTHRHDNSPQWTRWKRRARVARTIAAALQIPISRVTITDDTQRDYRARSGEVPGDLITITDRPAARRWHFIPDLATPGDGWLMIDSCPGCGAAVPRTRIATLADLGDYLNPHHPIQHPEEFHSDPAHLAGCNAIQPPPKHNT</sequence>
<organism evidence="1 2">
    <name type="scientific">Saccharopolyspora phatthalungensis</name>
    <dbReference type="NCBI Taxonomy" id="664693"/>
    <lineage>
        <taxon>Bacteria</taxon>
        <taxon>Bacillati</taxon>
        <taxon>Actinomycetota</taxon>
        <taxon>Actinomycetes</taxon>
        <taxon>Pseudonocardiales</taxon>
        <taxon>Pseudonocardiaceae</taxon>
        <taxon>Saccharopolyspora</taxon>
    </lineage>
</organism>
<name>A0A840QFR2_9PSEU</name>
<dbReference type="EMBL" id="JACHIW010000001">
    <property type="protein sequence ID" value="MBB5157439.1"/>
    <property type="molecule type" value="Genomic_DNA"/>
</dbReference>
<evidence type="ECO:0000313" key="2">
    <source>
        <dbReference type="Proteomes" id="UP000584374"/>
    </source>
</evidence>
<dbReference type="RefSeq" id="WP_184728367.1">
    <property type="nucleotide sequence ID" value="NZ_JACHIW010000001.1"/>
</dbReference>
<evidence type="ECO:0000313" key="1">
    <source>
        <dbReference type="EMBL" id="MBB5157439.1"/>
    </source>
</evidence>
<protein>
    <submittedName>
        <fullName evidence="1">Uncharacterized protein</fullName>
    </submittedName>
</protein>
<proteinExistence type="predicted"/>
<dbReference type="Proteomes" id="UP000584374">
    <property type="component" value="Unassembled WGS sequence"/>
</dbReference>
<reference evidence="1 2" key="1">
    <citation type="submission" date="2020-08" db="EMBL/GenBank/DDBJ databases">
        <title>Sequencing the genomes of 1000 actinobacteria strains.</title>
        <authorList>
            <person name="Klenk H.-P."/>
        </authorList>
    </citation>
    <scope>NUCLEOTIDE SEQUENCE [LARGE SCALE GENOMIC DNA]</scope>
    <source>
        <strain evidence="1 2">DSM 45584</strain>
    </source>
</reference>
<dbReference type="AlphaFoldDB" id="A0A840QFR2"/>
<comment type="caution">
    <text evidence="1">The sequence shown here is derived from an EMBL/GenBank/DDBJ whole genome shotgun (WGS) entry which is preliminary data.</text>
</comment>
<keyword evidence="2" id="KW-1185">Reference proteome</keyword>
<accession>A0A840QFR2</accession>
<gene>
    <name evidence="1" type="ORF">BJ970_004973</name>
</gene>